<comment type="cofactor">
    <cofactor evidence="1">
        <name>pyridoxal 5'-phosphate</name>
        <dbReference type="ChEBI" id="CHEBI:597326"/>
    </cofactor>
</comment>
<dbReference type="AlphaFoldDB" id="A0AAD2E6D7"/>
<dbReference type="SUPFAM" id="SSF53383">
    <property type="entry name" value="PLP-dependent transferases"/>
    <property type="match status" value="1"/>
</dbReference>
<dbReference type="Proteomes" id="UP000834106">
    <property type="component" value="Chromosome 14"/>
</dbReference>
<dbReference type="GO" id="GO:0009570">
    <property type="term" value="C:chloroplast stroma"/>
    <property type="evidence" value="ECO:0007669"/>
    <property type="project" value="TreeGrafter"/>
</dbReference>
<dbReference type="GO" id="GO:0030170">
    <property type="term" value="F:pyridoxal phosphate binding"/>
    <property type="evidence" value="ECO:0007669"/>
    <property type="project" value="TreeGrafter"/>
</dbReference>
<dbReference type="GO" id="GO:0006564">
    <property type="term" value="P:L-serine biosynthetic process"/>
    <property type="evidence" value="ECO:0007669"/>
    <property type="project" value="InterPro"/>
</dbReference>
<evidence type="ECO:0000313" key="7">
    <source>
        <dbReference type="EMBL" id="CAI9776516.1"/>
    </source>
</evidence>
<evidence type="ECO:0000256" key="1">
    <source>
        <dbReference type="ARBA" id="ARBA00001933"/>
    </source>
</evidence>
<evidence type="ECO:0000256" key="6">
    <source>
        <dbReference type="ARBA" id="ARBA00029440"/>
    </source>
</evidence>
<evidence type="ECO:0000313" key="8">
    <source>
        <dbReference type="Proteomes" id="UP000834106"/>
    </source>
</evidence>
<keyword evidence="3" id="KW-0028">Amino-acid biosynthesis</keyword>
<dbReference type="Gene3D" id="3.90.1150.10">
    <property type="entry name" value="Aspartate Aminotransferase, domain 1"/>
    <property type="match status" value="1"/>
</dbReference>
<keyword evidence="5" id="KW-0663">Pyridoxal phosphate</keyword>
<evidence type="ECO:0000256" key="3">
    <source>
        <dbReference type="ARBA" id="ARBA00022605"/>
    </source>
</evidence>
<evidence type="ECO:0000256" key="2">
    <source>
        <dbReference type="ARBA" id="ARBA00022576"/>
    </source>
</evidence>
<protein>
    <submittedName>
        <fullName evidence="7">Uncharacterized protein</fullName>
    </submittedName>
</protein>
<dbReference type="InterPro" id="IPR015422">
    <property type="entry name" value="PyrdxlP-dep_Trfase_small"/>
</dbReference>
<organism evidence="7 8">
    <name type="scientific">Fraxinus pennsylvanica</name>
    <dbReference type="NCBI Taxonomy" id="56036"/>
    <lineage>
        <taxon>Eukaryota</taxon>
        <taxon>Viridiplantae</taxon>
        <taxon>Streptophyta</taxon>
        <taxon>Embryophyta</taxon>
        <taxon>Tracheophyta</taxon>
        <taxon>Spermatophyta</taxon>
        <taxon>Magnoliopsida</taxon>
        <taxon>eudicotyledons</taxon>
        <taxon>Gunneridae</taxon>
        <taxon>Pentapetalae</taxon>
        <taxon>asterids</taxon>
        <taxon>lamiids</taxon>
        <taxon>Lamiales</taxon>
        <taxon>Oleaceae</taxon>
        <taxon>Oleeae</taxon>
        <taxon>Fraxinus</taxon>
    </lineage>
</organism>
<reference evidence="7" key="1">
    <citation type="submission" date="2023-05" db="EMBL/GenBank/DDBJ databases">
        <authorList>
            <person name="Huff M."/>
        </authorList>
    </citation>
    <scope>NUCLEOTIDE SEQUENCE</scope>
</reference>
<keyword evidence="8" id="KW-1185">Reference proteome</keyword>
<evidence type="ECO:0000256" key="5">
    <source>
        <dbReference type="ARBA" id="ARBA00022898"/>
    </source>
</evidence>
<keyword evidence="2" id="KW-0032">Aminotransferase</keyword>
<dbReference type="InterPro" id="IPR022278">
    <property type="entry name" value="Pser_aminoTfrase"/>
</dbReference>
<evidence type="ECO:0000256" key="4">
    <source>
        <dbReference type="ARBA" id="ARBA00022679"/>
    </source>
</evidence>
<sequence length="132" mass="15034">MSMHRGYNCDSKVGFDWKCATKYSCNAEYKINSVPPCFSIYMCGLVFEELIAQVSSGKECEALMNVPLTLAKLELEAKFGKETVKEKMVQLRRHRSIGDMRASVYNAMPLAGVKRREQLVMVWGGVDFYLFI</sequence>
<dbReference type="InterPro" id="IPR015424">
    <property type="entry name" value="PyrdxlP-dep_Trfase"/>
</dbReference>
<dbReference type="GO" id="GO:0004648">
    <property type="term" value="F:O-phospho-L-serine:2-oxoglutarate aminotransferase activity"/>
    <property type="evidence" value="ECO:0007669"/>
    <property type="project" value="InterPro"/>
</dbReference>
<proteinExistence type="predicted"/>
<comment type="pathway">
    <text evidence="6">Amino-acid biosynthesis.</text>
</comment>
<accession>A0AAD2E6D7</accession>
<dbReference type="PANTHER" id="PTHR43247:SF1">
    <property type="entry name" value="PHOSPHOSERINE AMINOTRANSFERASE"/>
    <property type="match status" value="1"/>
</dbReference>
<keyword evidence="4" id="KW-0808">Transferase</keyword>
<name>A0AAD2E6D7_9LAMI</name>
<gene>
    <name evidence="7" type="ORF">FPE_LOCUS23946</name>
</gene>
<dbReference type="EMBL" id="OU503049">
    <property type="protein sequence ID" value="CAI9776516.1"/>
    <property type="molecule type" value="Genomic_DNA"/>
</dbReference>
<dbReference type="PANTHER" id="PTHR43247">
    <property type="entry name" value="PHOSPHOSERINE AMINOTRANSFERASE"/>
    <property type="match status" value="1"/>
</dbReference>